<keyword evidence="1" id="KW-0812">Transmembrane</keyword>
<feature type="transmembrane region" description="Helical" evidence="1">
    <location>
        <begin position="106"/>
        <end position="129"/>
    </location>
</feature>
<accession>A0A9P6ZGP7</accession>
<keyword evidence="1" id="KW-1133">Transmembrane helix</keyword>
<name>A0A9P6ZGP7_9AGAM</name>
<dbReference type="Proteomes" id="UP000714275">
    <property type="component" value="Unassembled WGS sequence"/>
</dbReference>
<protein>
    <recommendedName>
        <fullName evidence="4">Myb/SANT-like domain-containing protein</fullName>
    </recommendedName>
</protein>
<evidence type="ECO:0008006" key="4">
    <source>
        <dbReference type="Google" id="ProtNLM"/>
    </source>
</evidence>
<reference evidence="2" key="1">
    <citation type="journal article" date="2020" name="New Phytol.">
        <title>Comparative genomics reveals dynamic genome evolution in host specialist ectomycorrhizal fungi.</title>
        <authorList>
            <person name="Lofgren L.A."/>
            <person name="Nguyen N.H."/>
            <person name="Vilgalys R."/>
            <person name="Ruytinx J."/>
            <person name="Liao H.L."/>
            <person name="Branco S."/>
            <person name="Kuo A."/>
            <person name="LaButti K."/>
            <person name="Lipzen A."/>
            <person name="Andreopoulos W."/>
            <person name="Pangilinan J."/>
            <person name="Riley R."/>
            <person name="Hundley H."/>
            <person name="Na H."/>
            <person name="Barry K."/>
            <person name="Grigoriev I.V."/>
            <person name="Stajich J.E."/>
            <person name="Kennedy P.G."/>
        </authorList>
    </citation>
    <scope>NUCLEOTIDE SEQUENCE</scope>
    <source>
        <strain evidence="2">DOB743</strain>
    </source>
</reference>
<keyword evidence="3" id="KW-1185">Reference proteome</keyword>
<organism evidence="2 3">
    <name type="scientific">Suillus placidus</name>
    <dbReference type="NCBI Taxonomy" id="48579"/>
    <lineage>
        <taxon>Eukaryota</taxon>
        <taxon>Fungi</taxon>
        <taxon>Dikarya</taxon>
        <taxon>Basidiomycota</taxon>
        <taxon>Agaricomycotina</taxon>
        <taxon>Agaricomycetes</taxon>
        <taxon>Agaricomycetidae</taxon>
        <taxon>Boletales</taxon>
        <taxon>Suillineae</taxon>
        <taxon>Suillaceae</taxon>
        <taxon>Suillus</taxon>
    </lineage>
</organism>
<keyword evidence="1" id="KW-0472">Membrane</keyword>
<sequence length="130" mass="13877">MSSSGSSHSLRSRGTIDVAAAAAAGTNRKAPAVWSKAEEITFLEFLVKALPSSGDGGFKMPTFNQASAELKTKYPNQRGAEKTGAVCKNKWTAPKNITPLSRMSHILFLTCVLCALIRLLTIVLLTLLIA</sequence>
<dbReference type="EMBL" id="JABBWD010000109">
    <property type="protein sequence ID" value="KAG1765291.1"/>
    <property type="molecule type" value="Genomic_DNA"/>
</dbReference>
<evidence type="ECO:0000313" key="2">
    <source>
        <dbReference type="EMBL" id="KAG1765291.1"/>
    </source>
</evidence>
<dbReference type="AlphaFoldDB" id="A0A9P6ZGP7"/>
<comment type="caution">
    <text evidence="2">The sequence shown here is derived from an EMBL/GenBank/DDBJ whole genome shotgun (WGS) entry which is preliminary data.</text>
</comment>
<evidence type="ECO:0000313" key="3">
    <source>
        <dbReference type="Proteomes" id="UP000714275"/>
    </source>
</evidence>
<proteinExistence type="predicted"/>
<evidence type="ECO:0000256" key="1">
    <source>
        <dbReference type="SAM" id="Phobius"/>
    </source>
</evidence>
<dbReference type="OrthoDB" id="2686136at2759"/>
<gene>
    <name evidence="2" type="ORF">EV702DRAFT_1152217</name>
</gene>